<proteinExistence type="inferred from homology"/>
<dbReference type="InterPro" id="IPR043198">
    <property type="entry name" value="Cyclin/Ssn8"/>
</dbReference>
<reference evidence="3 4" key="1">
    <citation type="journal article" date="2024" name="Nat. Commun.">
        <title>Phylogenomics reveals the evolutionary origins of lichenization in chlorophyte algae.</title>
        <authorList>
            <person name="Puginier C."/>
            <person name="Libourel C."/>
            <person name="Otte J."/>
            <person name="Skaloud P."/>
            <person name="Haon M."/>
            <person name="Grisel S."/>
            <person name="Petersen M."/>
            <person name="Berrin J.G."/>
            <person name="Delaux P.M."/>
            <person name="Dal Grande F."/>
            <person name="Keller J."/>
        </authorList>
    </citation>
    <scope>NUCLEOTIDE SEQUENCE [LARGE SCALE GENOMIC DNA]</scope>
    <source>
        <strain evidence="3 4">SAG 2043</strain>
    </source>
</reference>
<dbReference type="InterPro" id="IPR036915">
    <property type="entry name" value="Cyclin-like_sf"/>
</dbReference>
<dbReference type="Gene3D" id="1.10.472.10">
    <property type="entry name" value="Cyclin-like"/>
    <property type="match status" value="2"/>
</dbReference>
<comment type="caution">
    <text evidence="3">The sequence shown here is derived from an EMBL/GenBank/DDBJ whole genome shotgun (WGS) entry which is preliminary data.</text>
</comment>
<dbReference type="SUPFAM" id="SSF47954">
    <property type="entry name" value="Cyclin-like"/>
    <property type="match status" value="2"/>
</dbReference>
<dbReference type="PIRSF" id="PIRSF028758">
    <property type="entry name" value="Cyclin, C/H/G types"/>
    <property type="match status" value="1"/>
</dbReference>
<accession>A0AAW1Q7B6</accession>
<dbReference type="CDD" id="cd20513">
    <property type="entry name" value="CYCLIN_CCNC_rpt1"/>
    <property type="match status" value="1"/>
</dbReference>
<protein>
    <recommendedName>
        <fullName evidence="2">Cyclin-like domain-containing protein</fullName>
    </recommendedName>
</protein>
<dbReference type="Pfam" id="PF00134">
    <property type="entry name" value="Cyclin_N"/>
    <property type="match status" value="1"/>
</dbReference>
<comment type="similarity">
    <text evidence="1">Belongs to the cyclin family.</text>
</comment>
<dbReference type="GO" id="GO:0016538">
    <property type="term" value="F:cyclin-dependent protein serine/threonine kinase regulator activity"/>
    <property type="evidence" value="ECO:0007669"/>
    <property type="project" value="InterPro"/>
</dbReference>
<keyword evidence="4" id="KW-1185">Reference proteome</keyword>
<dbReference type="SMART" id="SM00385">
    <property type="entry name" value="CYCLIN"/>
    <property type="match status" value="2"/>
</dbReference>
<evidence type="ECO:0000313" key="4">
    <source>
        <dbReference type="Proteomes" id="UP001489004"/>
    </source>
</evidence>
<dbReference type="GO" id="GO:0006357">
    <property type="term" value="P:regulation of transcription by RNA polymerase II"/>
    <property type="evidence" value="ECO:0007669"/>
    <property type="project" value="InterPro"/>
</dbReference>
<dbReference type="Proteomes" id="UP001489004">
    <property type="component" value="Unassembled WGS sequence"/>
</dbReference>
<name>A0AAW1Q7B6_9CHLO</name>
<dbReference type="PANTHER" id="PTHR10026">
    <property type="entry name" value="CYCLIN"/>
    <property type="match status" value="1"/>
</dbReference>
<organism evidence="3 4">
    <name type="scientific">[Myrmecia] bisecta</name>
    <dbReference type="NCBI Taxonomy" id="41462"/>
    <lineage>
        <taxon>Eukaryota</taxon>
        <taxon>Viridiplantae</taxon>
        <taxon>Chlorophyta</taxon>
        <taxon>core chlorophytes</taxon>
        <taxon>Trebouxiophyceae</taxon>
        <taxon>Trebouxiales</taxon>
        <taxon>Trebouxiaceae</taxon>
        <taxon>Myrmecia</taxon>
    </lineage>
</organism>
<feature type="domain" description="Cyclin-like" evidence="2">
    <location>
        <begin position="46"/>
        <end position="140"/>
    </location>
</feature>
<dbReference type="InterPro" id="IPR013763">
    <property type="entry name" value="Cyclin-like_dom"/>
</dbReference>
<gene>
    <name evidence="3" type="ORF">WJX72_006148</name>
</gene>
<evidence type="ECO:0000259" key="2">
    <source>
        <dbReference type="SMART" id="SM00385"/>
    </source>
</evidence>
<feature type="domain" description="Cyclin-like" evidence="2">
    <location>
        <begin position="153"/>
        <end position="243"/>
    </location>
</feature>
<dbReference type="AlphaFoldDB" id="A0AAW1Q7B6"/>
<sequence length="281" mass="31782">MAANFWTSAHRKLLVPRERLQGSHKADLEKGLSDNQLTQLQAYLILYIGDLAKASQQLVRQRVAATACTYFHRFYVKNNFCEHDPRIIAPACLYLASKAEESQIQAKVLFQMMKKLSARYHFMPILEMKQLLDLEMVLLEELDFHLVVFSPYHSLVKFLADPKLAAMPATTTKTGTMTLAECCWAVLNDSYQTTICLTYAPHIIALACISVAAALLHRDVTAWMLGLQADLDQVFEVTLEITLFFDRYGQPISAEECRRPDLSQGCDARARGGLRMFALTL</sequence>
<dbReference type="InterPro" id="IPR006671">
    <property type="entry name" value="Cyclin_N"/>
</dbReference>
<evidence type="ECO:0000313" key="3">
    <source>
        <dbReference type="EMBL" id="KAK9816853.1"/>
    </source>
</evidence>
<dbReference type="EMBL" id="JALJOR010000005">
    <property type="protein sequence ID" value="KAK9816853.1"/>
    <property type="molecule type" value="Genomic_DNA"/>
</dbReference>
<keyword evidence="1" id="KW-0195">Cyclin</keyword>
<evidence type="ECO:0000256" key="1">
    <source>
        <dbReference type="RuleBase" id="RU000383"/>
    </source>
</evidence>